<name>A0A224YLE5_9ACAR</name>
<protein>
    <submittedName>
        <fullName evidence="1">Lipocalin</fullName>
    </submittedName>
</protein>
<proteinExistence type="predicted"/>
<dbReference type="AlphaFoldDB" id="A0A224YLE5"/>
<accession>A0A224YLE5</accession>
<reference evidence="1" key="1">
    <citation type="journal article" date="2017" name="Parasit. Vectors">
        <title>Sialotranscriptomics of Rhipicephalus zambeziensis reveals intricate expression profiles of secretory proteins and suggests tight temporal transcriptional regulation during blood-feeding.</title>
        <authorList>
            <person name="de Castro M.H."/>
            <person name="de Klerk D."/>
            <person name="Pienaar R."/>
            <person name="Rees D.J.G."/>
            <person name="Mans B.J."/>
        </authorList>
    </citation>
    <scope>NUCLEOTIDE SEQUENCE</scope>
    <source>
        <tissue evidence="1">Salivary glands</tissue>
    </source>
</reference>
<organism evidence="1">
    <name type="scientific">Rhipicephalus zambeziensis</name>
    <dbReference type="NCBI Taxonomy" id="60191"/>
    <lineage>
        <taxon>Eukaryota</taxon>
        <taxon>Metazoa</taxon>
        <taxon>Ecdysozoa</taxon>
        <taxon>Arthropoda</taxon>
        <taxon>Chelicerata</taxon>
        <taxon>Arachnida</taxon>
        <taxon>Acari</taxon>
        <taxon>Parasitiformes</taxon>
        <taxon>Ixodida</taxon>
        <taxon>Ixodoidea</taxon>
        <taxon>Ixodidae</taxon>
        <taxon>Rhipicephalinae</taxon>
        <taxon>Rhipicephalus</taxon>
        <taxon>Rhipicephalus</taxon>
    </lineage>
</organism>
<dbReference type="EMBL" id="GFPF01003907">
    <property type="protein sequence ID" value="MAA15053.1"/>
    <property type="molecule type" value="Transcribed_RNA"/>
</dbReference>
<evidence type="ECO:0000313" key="1">
    <source>
        <dbReference type="EMBL" id="MAA15053.1"/>
    </source>
</evidence>
<sequence length="206" mass="24617">MITRDVLFVGLLTTSYVLRYSFSIFIKDNELKEFLSTNQPIWTYNTTNKWNNYWCVVDVRERLQKENIEYQHTYYVKFPQKQKVSVEMHGAFKYQNNLVASKKGSKALFKHHLTYLDSEKVCAVVRISPMFSSKLKPWHELRVWNSFLLKYRRPTITCQHYFNLEAKQGRLVYHPVCQKIIYKAHPAQQKTVPAQRQQLPFRNTSV</sequence>